<comment type="caution">
    <text evidence="1">The sequence shown here is derived from an EMBL/GenBank/DDBJ whole genome shotgun (WGS) entry which is preliminary data.</text>
</comment>
<sequence length="161" mass="17913">MLIMALLVAVSLPRQLMVSQRAELNFQTATIGKQLFNLAHWPVLMAWQTYGESLAVQTSSPGNILGSNAYIVSDYAEIEISITSKTNNTLKYSLLVNREHRLSGEFAIKQTKSRSEISHTLQGTIHSPIIGGFIVLYIHSLVDNMFNVSINNLDTQLKLAH</sequence>
<gene>
    <name evidence="1" type="ORF">C1E23_01225</name>
</gene>
<evidence type="ECO:0000313" key="2">
    <source>
        <dbReference type="Proteomes" id="UP000291338"/>
    </source>
</evidence>
<proteinExistence type="predicted"/>
<dbReference type="EMBL" id="PPSX01000005">
    <property type="protein sequence ID" value="RZQ54936.1"/>
    <property type="molecule type" value="Genomic_DNA"/>
</dbReference>
<dbReference type="AlphaFoldDB" id="A0A4Q7ITH5"/>
<protein>
    <submittedName>
        <fullName evidence="1">Uncharacterized protein</fullName>
    </submittedName>
</protein>
<organism evidence="1 2">
    <name type="scientific">Pseudoalteromonas phenolica</name>
    <dbReference type="NCBI Taxonomy" id="161398"/>
    <lineage>
        <taxon>Bacteria</taxon>
        <taxon>Pseudomonadati</taxon>
        <taxon>Pseudomonadota</taxon>
        <taxon>Gammaproteobacteria</taxon>
        <taxon>Alteromonadales</taxon>
        <taxon>Pseudoalteromonadaceae</taxon>
        <taxon>Pseudoalteromonas</taxon>
    </lineage>
</organism>
<name>A0A4Q7ITH5_9GAMM</name>
<evidence type="ECO:0000313" key="1">
    <source>
        <dbReference type="EMBL" id="RZQ54936.1"/>
    </source>
</evidence>
<reference evidence="1 2" key="1">
    <citation type="submission" date="2018-01" db="EMBL/GenBank/DDBJ databases">
        <title>Co-occurrence of chitin degradation, pigmentation and bioactivity in marine Pseudoalteromonas.</title>
        <authorList>
            <person name="Paulsen S."/>
            <person name="Gram L."/>
            <person name="Machado H."/>
        </authorList>
    </citation>
    <scope>NUCLEOTIDE SEQUENCE [LARGE SCALE GENOMIC DNA]</scope>
    <source>
        <strain evidence="1 2">S3898</strain>
    </source>
</reference>
<dbReference type="Proteomes" id="UP000291338">
    <property type="component" value="Unassembled WGS sequence"/>
</dbReference>
<accession>A0A4Q7ITH5</accession>